<accession>A0A0R3VXY7</accession>
<dbReference type="Pfam" id="PF12906">
    <property type="entry name" value="RINGv"/>
    <property type="match status" value="1"/>
</dbReference>
<keyword evidence="7" id="KW-0862">Zinc</keyword>
<evidence type="ECO:0000256" key="10">
    <source>
        <dbReference type="SAM" id="MobiDB-lite"/>
    </source>
</evidence>
<dbReference type="GO" id="GO:0016740">
    <property type="term" value="F:transferase activity"/>
    <property type="evidence" value="ECO:0007669"/>
    <property type="project" value="UniProtKB-KW"/>
</dbReference>
<keyword evidence="3 11" id="KW-0812">Transmembrane</keyword>
<evidence type="ECO:0000256" key="3">
    <source>
        <dbReference type="ARBA" id="ARBA00022692"/>
    </source>
</evidence>
<evidence type="ECO:0000256" key="4">
    <source>
        <dbReference type="ARBA" id="ARBA00022723"/>
    </source>
</evidence>
<dbReference type="AlphaFoldDB" id="A0A0R3VXY7"/>
<dbReference type="Gene3D" id="3.30.40.10">
    <property type="entry name" value="Zinc/RING finger domain, C3HC4 (zinc finger)"/>
    <property type="match status" value="1"/>
</dbReference>
<keyword evidence="6" id="KW-0833">Ubl conjugation pathway</keyword>
<evidence type="ECO:0000256" key="8">
    <source>
        <dbReference type="ARBA" id="ARBA00022989"/>
    </source>
</evidence>
<evidence type="ECO:0000313" key="14">
    <source>
        <dbReference type="Proteomes" id="UP000282613"/>
    </source>
</evidence>
<dbReference type="PANTHER" id="PTHR46065:SF3">
    <property type="entry name" value="FI20425P1"/>
    <property type="match status" value="1"/>
</dbReference>
<dbReference type="Proteomes" id="UP000282613">
    <property type="component" value="Unassembled WGS sequence"/>
</dbReference>
<evidence type="ECO:0000256" key="1">
    <source>
        <dbReference type="ARBA" id="ARBA00004141"/>
    </source>
</evidence>
<proteinExistence type="predicted"/>
<keyword evidence="9 11" id="KW-0472">Membrane</keyword>
<dbReference type="WBParaSite" id="TASK_0000228101-mRNA-1">
    <property type="protein sequence ID" value="TASK_0000228101-mRNA-1"/>
    <property type="gene ID" value="TASK_0000228101"/>
</dbReference>
<feature type="compositionally biased region" description="Basic and acidic residues" evidence="10">
    <location>
        <begin position="32"/>
        <end position="41"/>
    </location>
</feature>
<evidence type="ECO:0000256" key="7">
    <source>
        <dbReference type="ARBA" id="ARBA00022833"/>
    </source>
</evidence>
<dbReference type="PANTHER" id="PTHR46065">
    <property type="entry name" value="E3 UBIQUITIN-PROTEIN LIGASE MARCH 2/3 FAMILY MEMBER"/>
    <property type="match status" value="1"/>
</dbReference>
<comment type="subcellular location">
    <subcellularLocation>
        <location evidence="1">Membrane</location>
        <topology evidence="1">Multi-pass membrane protein</topology>
    </subcellularLocation>
</comment>
<dbReference type="PROSITE" id="PS51292">
    <property type="entry name" value="ZF_RING_CH"/>
    <property type="match status" value="1"/>
</dbReference>
<keyword evidence="8 11" id="KW-1133">Transmembrane helix</keyword>
<evidence type="ECO:0000256" key="2">
    <source>
        <dbReference type="ARBA" id="ARBA00022679"/>
    </source>
</evidence>
<evidence type="ECO:0000259" key="12">
    <source>
        <dbReference type="PROSITE" id="PS51292"/>
    </source>
</evidence>
<keyword evidence="2" id="KW-0808">Transferase</keyword>
<dbReference type="SUPFAM" id="SSF57850">
    <property type="entry name" value="RING/U-box"/>
    <property type="match status" value="1"/>
</dbReference>
<evidence type="ECO:0000256" key="5">
    <source>
        <dbReference type="ARBA" id="ARBA00022771"/>
    </source>
</evidence>
<feature type="transmembrane region" description="Helical" evidence="11">
    <location>
        <begin position="175"/>
        <end position="201"/>
    </location>
</feature>
<organism evidence="15">
    <name type="scientific">Taenia asiatica</name>
    <name type="common">Asian tapeworm</name>
    <dbReference type="NCBI Taxonomy" id="60517"/>
    <lineage>
        <taxon>Eukaryota</taxon>
        <taxon>Metazoa</taxon>
        <taxon>Spiralia</taxon>
        <taxon>Lophotrochozoa</taxon>
        <taxon>Platyhelminthes</taxon>
        <taxon>Cestoda</taxon>
        <taxon>Eucestoda</taxon>
        <taxon>Cyclophyllidea</taxon>
        <taxon>Taeniidae</taxon>
        <taxon>Taenia</taxon>
    </lineage>
</organism>
<dbReference type="GO" id="GO:0008270">
    <property type="term" value="F:zinc ion binding"/>
    <property type="evidence" value="ECO:0007669"/>
    <property type="project" value="UniProtKB-KW"/>
</dbReference>
<dbReference type="SMART" id="SM00744">
    <property type="entry name" value="RINGv"/>
    <property type="match status" value="1"/>
</dbReference>
<reference evidence="13 14" key="2">
    <citation type="submission" date="2018-11" db="EMBL/GenBank/DDBJ databases">
        <authorList>
            <consortium name="Pathogen Informatics"/>
        </authorList>
    </citation>
    <scope>NUCLEOTIDE SEQUENCE [LARGE SCALE GENOMIC DNA]</scope>
</reference>
<feature type="region of interest" description="Disordered" evidence="10">
    <location>
        <begin position="32"/>
        <end position="69"/>
    </location>
</feature>
<dbReference type="GO" id="GO:0016020">
    <property type="term" value="C:membrane"/>
    <property type="evidence" value="ECO:0007669"/>
    <property type="project" value="UniProtKB-SubCell"/>
</dbReference>
<evidence type="ECO:0000313" key="15">
    <source>
        <dbReference type="WBParaSite" id="TASK_0000228101-mRNA-1"/>
    </source>
</evidence>
<name>A0A0R3VXY7_TAEAS</name>
<evidence type="ECO:0000256" key="11">
    <source>
        <dbReference type="SAM" id="Phobius"/>
    </source>
</evidence>
<reference evidence="15" key="1">
    <citation type="submission" date="2017-02" db="UniProtKB">
        <authorList>
            <consortium name="WormBaseParasite"/>
        </authorList>
    </citation>
    <scope>IDENTIFICATION</scope>
</reference>
<keyword evidence="5" id="KW-0863">Zinc-finger</keyword>
<protein>
    <submittedName>
        <fullName evidence="15">RING-CH-type domain-containing protein</fullName>
    </submittedName>
</protein>
<dbReference type="InterPro" id="IPR011016">
    <property type="entry name" value="Znf_RING-CH"/>
</dbReference>
<evidence type="ECO:0000256" key="6">
    <source>
        <dbReference type="ARBA" id="ARBA00022786"/>
    </source>
</evidence>
<feature type="domain" description="RING-CH-type" evidence="12">
    <location>
        <begin position="105"/>
        <end position="184"/>
    </location>
</feature>
<gene>
    <name evidence="13" type="ORF">TASK_LOCUS2282</name>
</gene>
<dbReference type="OrthoDB" id="264354at2759"/>
<evidence type="ECO:0000313" key="13">
    <source>
        <dbReference type="EMBL" id="VDK24734.1"/>
    </source>
</evidence>
<keyword evidence="4" id="KW-0479">Metal-binding</keyword>
<dbReference type="STRING" id="60517.A0A0R3VXY7"/>
<evidence type="ECO:0000256" key="9">
    <source>
        <dbReference type="ARBA" id="ARBA00023136"/>
    </source>
</evidence>
<sequence>MDAKLSGEHLDDAVEPARCNCGHADTVHHMAKEKVEREERQPGGIDGTADGRSATPPPSSVRPCTAGGEKLQSSLSNRCSASTLSLHPSLRGSGGLEGVGLTTSIPSHGLPSCRICCDSNDSLNGVELESCGRLIAPCLCDGSLKYVHERCIQRWIENFAFANSWSLEWRDLRNLICFVIVNLFFQAFVTWSVYAYVIVLISGSTLDRRYNWLYWFVLLLVPYAVFGVGLFVYDQVNSWCAMCRRWCRLNRVSVVGEPSEEQISRLRMQQRSSSAQFCIVQENEEDAFTAMP</sequence>
<feature type="transmembrane region" description="Helical" evidence="11">
    <location>
        <begin position="213"/>
        <end position="233"/>
    </location>
</feature>
<dbReference type="InterPro" id="IPR013083">
    <property type="entry name" value="Znf_RING/FYVE/PHD"/>
</dbReference>
<dbReference type="EMBL" id="UYRS01001357">
    <property type="protein sequence ID" value="VDK24734.1"/>
    <property type="molecule type" value="Genomic_DNA"/>
</dbReference>
<keyword evidence="14" id="KW-1185">Reference proteome</keyword>